<evidence type="ECO:0000313" key="1">
    <source>
        <dbReference type="EMBL" id="MPC69605.1"/>
    </source>
</evidence>
<proteinExistence type="predicted"/>
<comment type="caution">
    <text evidence="1">The sequence shown here is derived from an EMBL/GenBank/DDBJ whole genome shotgun (WGS) entry which is preliminary data.</text>
</comment>
<evidence type="ECO:0000313" key="2">
    <source>
        <dbReference type="Proteomes" id="UP000324222"/>
    </source>
</evidence>
<accession>A0A5B7HJ94</accession>
<dbReference type="EMBL" id="VSRR010029713">
    <property type="protein sequence ID" value="MPC69605.1"/>
    <property type="molecule type" value="Genomic_DNA"/>
</dbReference>
<dbReference type="Proteomes" id="UP000324222">
    <property type="component" value="Unassembled WGS sequence"/>
</dbReference>
<organism evidence="1 2">
    <name type="scientific">Portunus trituberculatus</name>
    <name type="common">Swimming crab</name>
    <name type="synonym">Neptunus trituberculatus</name>
    <dbReference type="NCBI Taxonomy" id="210409"/>
    <lineage>
        <taxon>Eukaryota</taxon>
        <taxon>Metazoa</taxon>
        <taxon>Ecdysozoa</taxon>
        <taxon>Arthropoda</taxon>
        <taxon>Crustacea</taxon>
        <taxon>Multicrustacea</taxon>
        <taxon>Malacostraca</taxon>
        <taxon>Eumalacostraca</taxon>
        <taxon>Eucarida</taxon>
        <taxon>Decapoda</taxon>
        <taxon>Pleocyemata</taxon>
        <taxon>Brachyura</taxon>
        <taxon>Eubrachyura</taxon>
        <taxon>Portunoidea</taxon>
        <taxon>Portunidae</taxon>
        <taxon>Portuninae</taxon>
        <taxon>Portunus</taxon>
    </lineage>
</organism>
<sequence>MAQRWHGSSSPGPNICLLAEALLSRRRTPPHSLVSLFGDIPQRLKVRGSWTDLVRTGEADPEVLLDERRSSFICLSILATSHKAVDGRCWCLILRVALTSILYD</sequence>
<gene>
    <name evidence="1" type="ORF">E2C01_063835</name>
</gene>
<protein>
    <submittedName>
        <fullName evidence="1">Uncharacterized protein</fullName>
    </submittedName>
</protein>
<keyword evidence="2" id="KW-1185">Reference proteome</keyword>
<name>A0A5B7HJ94_PORTR</name>
<reference evidence="1 2" key="1">
    <citation type="submission" date="2019-05" db="EMBL/GenBank/DDBJ databases">
        <title>Another draft genome of Portunus trituberculatus and its Hox gene families provides insights of decapod evolution.</title>
        <authorList>
            <person name="Jeong J.-H."/>
            <person name="Song I."/>
            <person name="Kim S."/>
            <person name="Choi T."/>
            <person name="Kim D."/>
            <person name="Ryu S."/>
            <person name="Kim W."/>
        </authorList>
    </citation>
    <scope>NUCLEOTIDE SEQUENCE [LARGE SCALE GENOMIC DNA]</scope>
    <source>
        <tissue evidence="1">Muscle</tissue>
    </source>
</reference>
<dbReference type="AlphaFoldDB" id="A0A5B7HJ94"/>